<dbReference type="GO" id="GO:0005524">
    <property type="term" value="F:ATP binding"/>
    <property type="evidence" value="ECO:0007669"/>
    <property type="project" value="UniProtKB-KW"/>
</dbReference>
<dbReference type="GO" id="GO:1990077">
    <property type="term" value="C:primosome complex"/>
    <property type="evidence" value="ECO:0007669"/>
    <property type="project" value="UniProtKB-KW"/>
</dbReference>
<keyword evidence="2" id="KW-0639">Primosome</keyword>
<keyword evidence="5" id="KW-0378">Hydrolase</keyword>
<comment type="caution">
    <text evidence="13">The sequence shown here is derived from an EMBL/GenBank/DDBJ whole genome shotgun (WGS) entry which is preliminary data.</text>
</comment>
<dbReference type="GO" id="GO:0006269">
    <property type="term" value="P:DNA replication, synthesis of primer"/>
    <property type="evidence" value="ECO:0007669"/>
    <property type="project" value="UniProtKB-KW"/>
</dbReference>
<keyword evidence="7" id="KW-0067">ATP-binding</keyword>
<evidence type="ECO:0000256" key="3">
    <source>
        <dbReference type="ARBA" id="ARBA00022705"/>
    </source>
</evidence>
<comment type="similarity">
    <text evidence="1">Belongs to the helicase family. DnaB subfamily.</text>
</comment>
<reference evidence="13 14" key="1">
    <citation type="submission" date="2018-05" db="EMBL/GenBank/DDBJ databases">
        <title>Pararhodobacter marina sp. nov., isolated from deep-sea water of the Indian Ocean.</title>
        <authorList>
            <person name="Lai Q.Sr."/>
            <person name="Liu X."/>
            <person name="Shao Z."/>
        </authorList>
    </citation>
    <scope>NUCLEOTIDE SEQUENCE [LARGE SCALE GENOMIC DNA]</scope>
    <source>
        <strain evidence="13 14">CIC4N-9</strain>
    </source>
</reference>
<feature type="domain" description="SF4 helicase" evidence="12">
    <location>
        <begin position="177"/>
        <end position="462"/>
    </location>
</feature>
<keyword evidence="3" id="KW-0235">DNA replication</keyword>
<evidence type="ECO:0000313" key="14">
    <source>
        <dbReference type="Proteomes" id="UP000244940"/>
    </source>
</evidence>
<evidence type="ECO:0000256" key="1">
    <source>
        <dbReference type="ARBA" id="ARBA00008428"/>
    </source>
</evidence>
<dbReference type="SUPFAM" id="SSF48024">
    <property type="entry name" value="N-terminal domain of DnaB helicase"/>
    <property type="match status" value="1"/>
</dbReference>
<dbReference type="EC" id="5.6.2.3" evidence="10"/>
<evidence type="ECO:0000256" key="4">
    <source>
        <dbReference type="ARBA" id="ARBA00022741"/>
    </source>
</evidence>
<dbReference type="AlphaFoldDB" id="A0A2U2C4B8"/>
<dbReference type="RefSeq" id="WP_109535268.1">
    <property type="nucleotide sequence ID" value="NZ_QEYD01000017.1"/>
</dbReference>
<evidence type="ECO:0000256" key="9">
    <source>
        <dbReference type="ARBA" id="ARBA00023235"/>
    </source>
</evidence>
<dbReference type="EMBL" id="QEYD01000017">
    <property type="protein sequence ID" value="PWE26707.1"/>
    <property type="molecule type" value="Genomic_DNA"/>
</dbReference>
<dbReference type="Pfam" id="PF03796">
    <property type="entry name" value="DnaB_C"/>
    <property type="match status" value="1"/>
</dbReference>
<dbReference type="InterPro" id="IPR007694">
    <property type="entry name" value="DNA_helicase_DnaB-like_C"/>
</dbReference>
<evidence type="ECO:0000256" key="6">
    <source>
        <dbReference type="ARBA" id="ARBA00022806"/>
    </source>
</evidence>
<dbReference type="SUPFAM" id="SSF52540">
    <property type="entry name" value="P-loop containing nucleoside triphosphate hydrolases"/>
    <property type="match status" value="1"/>
</dbReference>
<dbReference type="InterPro" id="IPR027417">
    <property type="entry name" value="P-loop_NTPase"/>
</dbReference>
<dbReference type="InterPro" id="IPR036185">
    <property type="entry name" value="DNA_heli_DnaB-like_N_sf"/>
</dbReference>
<evidence type="ECO:0000256" key="11">
    <source>
        <dbReference type="ARBA" id="ARBA00048954"/>
    </source>
</evidence>
<keyword evidence="8" id="KW-0238">DNA-binding</keyword>
<evidence type="ECO:0000313" key="13">
    <source>
        <dbReference type="EMBL" id="PWE26707.1"/>
    </source>
</evidence>
<evidence type="ECO:0000259" key="12">
    <source>
        <dbReference type="PROSITE" id="PS51199"/>
    </source>
</evidence>
<accession>A0A2U2C4B8</accession>
<evidence type="ECO:0000256" key="8">
    <source>
        <dbReference type="ARBA" id="ARBA00023125"/>
    </source>
</evidence>
<dbReference type="Gene3D" id="3.40.50.300">
    <property type="entry name" value="P-loop containing nucleotide triphosphate hydrolases"/>
    <property type="match status" value="1"/>
</dbReference>
<dbReference type="GO" id="GO:0005829">
    <property type="term" value="C:cytosol"/>
    <property type="evidence" value="ECO:0007669"/>
    <property type="project" value="TreeGrafter"/>
</dbReference>
<keyword evidence="14" id="KW-1185">Reference proteome</keyword>
<comment type="catalytic activity">
    <reaction evidence="11">
        <text>ATP + H2O = ADP + phosphate + H(+)</text>
        <dbReference type="Rhea" id="RHEA:13065"/>
        <dbReference type="ChEBI" id="CHEBI:15377"/>
        <dbReference type="ChEBI" id="CHEBI:15378"/>
        <dbReference type="ChEBI" id="CHEBI:30616"/>
        <dbReference type="ChEBI" id="CHEBI:43474"/>
        <dbReference type="ChEBI" id="CHEBI:456216"/>
        <dbReference type="EC" id="5.6.2.3"/>
    </reaction>
</comment>
<evidence type="ECO:0000256" key="10">
    <source>
        <dbReference type="ARBA" id="ARBA00044969"/>
    </source>
</evidence>
<dbReference type="InterPro" id="IPR016136">
    <property type="entry name" value="DNA_helicase_N/primase_C"/>
</dbReference>
<keyword evidence="6 13" id="KW-0347">Helicase</keyword>
<sequence length="462" mass="49987">MTQIVQFRQEEQIPHSVPAEQQILGAMLCRQDLIPSIMARGGADLFADPVHAAIFEAARAKDARGELASPVTLAPQLAEHLSELGGSRYLARLAGAAAGRTAAKAYIDQLADLRDKRRIVAALSEARAAMVESSAATVAAQLEAALAVIQPAVGENGPVSMMSATMKAMEQISAAYAGEDDGSVKSGIGALDTLISGFYPGELTLIGGRPSMGKTAVALQAALHVARAGHGVCIASLEMNPEAMAVRALSEATANAGNGVNYSSMRRGEMAEHQVDTLRKVATPVADLPIMFLSRQHSDLGALYAGAKQAKRMMGDNLRLLVVDYAQLLRSKASTRYEQITEISIALKALAGQLNVPVIALSQLSRSLESREDKRPQLSDLRESGQLEQDADCIIFCYRDEYYLERERPDADDIEDFTLWQQAMDKQRNRLELIVAKQRQGSIGTARLKFNPALNTIWEDEW</sequence>
<proteinExistence type="inferred from homology"/>
<dbReference type="Pfam" id="PF00772">
    <property type="entry name" value="DnaB"/>
    <property type="match status" value="1"/>
</dbReference>
<dbReference type="OrthoDB" id="9773982at2"/>
<dbReference type="GO" id="GO:0016787">
    <property type="term" value="F:hydrolase activity"/>
    <property type="evidence" value="ECO:0007669"/>
    <property type="project" value="UniProtKB-KW"/>
</dbReference>
<protein>
    <recommendedName>
        <fullName evidence="10">DNA 5'-3' helicase</fullName>
        <ecNumber evidence="10">5.6.2.3</ecNumber>
    </recommendedName>
</protein>
<dbReference type="GeneID" id="94367342"/>
<dbReference type="PROSITE" id="PS51199">
    <property type="entry name" value="SF4_HELICASE"/>
    <property type="match status" value="1"/>
</dbReference>
<dbReference type="PANTHER" id="PTHR30153">
    <property type="entry name" value="REPLICATIVE DNA HELICASE DNAB"/>
    <property type="match status" value="1"/>
</dbReference>
<evidence type="ECO:0000256" key="7">
    <source>
        <dbReference type="ARBA" id="ARBA00022840"/>
    </source>
</evidence>
<gene>
    <name evidence="13" type="ORF">C4N9_20825</name>
</gene>
<keyword evidence="4" id="KW-0547">Nucleotide-binding</keyword>
<dbReference type="GO" id="GO:0043139">
    <property type="term" value="F:5'-3' DNA helicase activity"/>
    <property type="evidence" value="ECO:0007669"/>
    <property type="project" value="UniProtKB-EC"/>
</dbReference>
<evidence type="ECO:0000256" key="2">
    <source>
        <dbReference type="ARBA" id="ARBA00022515"/>
    </source>
</evidence>
<organism evidence="13 14">
    <name type="scientific">Pararhodobacter marinus</name>
    <dbReference type="NCBI Taxonomy" id="2184063"/>
    <lineage>
        <taxon>Bacteria</taxon>
        <taxon>Pseudomonadati</taxon>
        <taxon>Pseudomonadota</taxon>
        <taxon>Alphaproteobacteria</taxon>
        <taxon>Rhodobacterales</taxon>
        <taxon>Paracoccaceae</taxon>
        <taxon>Pararhodobacter</taxon>
    </lineage>
</organism>
<dbReference type="InterPro" id="IPR007693">
    <property type="entry name" value="DNA_helicase_DnaB-like_N"/>
</dbReference>
<dbReference type="GO" id="GO:0003677">
    <property type="term" value="F:DNA binding"/>
    <property type="evidence" value="ECO:0007669"/>
    <property type="project" value="UniProtKB-KW"/>
</dbReference>
<dbReference type="Proteomes" id="UP000244940">
    <property type="component" value="Unassembled WGS sequence"/>
</dbReference>
<dbReference type="Gene3D" id="1.10.860.10">
    <property type="entry name" value="DNAb Helicase, Chain A"/>
    <property type="match status" value="1"/>
</dbReference>
<name>A0A2U2C4B8_9RHOB</name>
<evidence type="ECO:0000256" key="5">
    <source>
        <dbReference type="ARBA" id="ARBA00022801"/>
    </source>
</evidence>
<keyword evidence="9" id="KW-0413">Isomerase</keyword>
<dbReference type="PANTHER" id="PTHR30153:SF2">
    <property type="entry name" value="REPLICATIVE DNA HELICASE"/>
    <property type="match status" value="1"/>
</dbReference>